<comment type="caution">
    <text evidence="3">The sequence shown here is derived from an EMBL/GenBank/DDBJ whole genome shotgun (WGS) entry which is preliminary data.</text>
</comment>
<dbReference type="InterPro" id="IPR000253">
    <property type="entry name" value="FHA_dom"/>
</dbReference>
<organism evidence="3 4">
    <name type="scientific">Volvox africanus</name>
    <dbReference type="NCBI Taxonomy" id="51714"/>
    <lineage>
        <taxon>Eukaryota</taxon>
        <taxon>Viridiplantae</taxon>
        <taxon>Chlorophyta</taxon>
        <taxon>core chlorophytes</taxon>
        <taxon>Chlorophyceae</taxon>
        <taxon>CS clade</taxon>
        <taxon>Chlamydomonadales</taxon>
        <taxon>Volvocaceae</taxon>
        <taxon>Volvox</taxon>
    </lineage>
</organism>
<reference evidence="3" key="1">
    <citation type="journal article" date="2021" name="Proc. Natl. Acad. Sci. U.S.A.">
        <title>Three genomes in the algal genus Volvox reveal the fate of a haploid sex-determining region after a transition to homothallism.</title>
        <authorList>
            <person name="Yamamoto K."/>
            <person name="Hamaji T."/>
            <person name="Kawai-Toyooka H."/>
            <person name="Matsuzaki R."/>
            <person name="Takahashi F."/>
            <person name="Nishimura Y."/>
            <person name="Kawachi M."/>
            <person name="Noguchi H."/>
            <person name="Minakuchi Y."/>
            <person name="Umen J.G."/>
            <person name="Toyoda A."/>
            <person name="Nozaki H."/>
        </authorList>
    </citation>
    <scope>NUCLEOTIDE SEQUENCE</scope>
    <source>
        <strain evidence="3">NIES-3780</strain>
    </source>
</reference>
<feature type="domain" description="FHA" evidence="2">
    <location>
        <begin position="257"/>
        <end position="320"/>
    </location>
</feature>
<accession>A0A8J4BR58</accession>
<feature type="region of interest" description="Disordered" evidence="1">
    <location>
        <begin position="1"/>
        <end position="202"/>
    </location>
</feature>
<evidence type="ECO:0000259" key="2">
    <source>
        <dbReference type="PROSITE" id="PS50006"/>
    </source>
</evidence>
<keyword evidence="4" id="KW-1185">Reference proteome</keyword>
<dbReference type="InterPro" id="IPR008984">
    <property type="entry name" value="SMAD_FHA_dom_sf"/>
</dbReference>
<name>A0A8J4BR58_9CHLO</name>
<evidence type="ECO:0000256" key="1">
    <source>
        <dbReference type="SAM" id="MobiDB-lite"/>
    </source>
</evidence>
<dbReference type="PANTHER" id="PTHR23308">
    <property type="entry name" value="NUCLEAR INHIBITOR OF PROTEIN PHOSPHATASE-1"/>
    <property type="match status" value="1"/>
</dbReference>
<dbReference type="PROSITE" id="PS50006">
    <property type="entry name" value="FHA_DOMAIN"/>
    <property type="match status" value="1"/>
</dbReference>
<feature type="compositionally biased region" description="Basic and acidic residues" evidence="1">
    <location>
        <begin position="71"/>
        <end position="118"/>
    </location>
</feature>
<feature type="compositionally biased region" description="Basic residues" evidence="1">
    <location>
        <begin position="1"/>
        <end position="10"/>
    </location>
</feature>
<feature type="compositionally biased region" description="Basic and acidic residues" evidence="1">
    <location>
        <begin position="163"/>
        <end position="189"/>
    </location>
</feature>
<protein>
    <recommendedName>
        <fullName evidence="2">FHA domain-containing protein</fullName>
    </recommendedName>
</protein>
<evidence type="ECO:0000313" key="3">
    <source>
        <dbReference type="EMBL" id="GIL66317.1"/>
    </source>
</evidence>
<dbReference type="SMART" id="SM00240">
    <property type="entry name" value="FHA"/>
    <property type="match status" value="1"/>
</dbReference>
<dbReference type="Gene3D" id="2.60.200.20">
    <property type="match status" value="1"/>
</dbReference>
<dbReference type="Pfam" id="PF00498">
    <property type="entry name" value="FHA"/>
    <property type="match status" value="1"/>
</dbReference>
<gene>
    <name evidence="3" type="ORF">Vafri_19898</name>
</gene>
<dbReference type="AlphaFoldDB" id="A0A8J4BR58"/>
<sequence length="353" mass="39832">MSDTKRRRSGSRSPPRPRSGKTAYDSLEDSRVAGGGSSRYDRNREYDRSWESYRDRDHDKERGRGGSGRSNRVEEPSRDALASRHGTDRDRDRDRDRREGRRERDERGGGGGSKREAPGEGDGGGTRTRRDGDIGGVREAKRERGVDGDRCQPGVGGGGSSRGGRDAEAARYMSAEEREERQRQAEEAAKPTAPKEQPNLGLSGKLAAETNKVAGGIELKHVPPPESRLPDKRWRLYIFKNDQLQDEPYRIHRMDHYLFGRDMHVADIITAHPSCSKQHAVLQFRLTQKDDEFGRPISAVRPYLLDLGSVNGTFLNGERLEALRYYELMEKDVVRLGQSTREYVLLHDKSGDD</sequence>
<dbReference type="SUPFAM" id="SSF49879">
    <property type="entry name" value="SMAD/FHA domain"/>
    <property type="match status" value="1"/>
</dbReference>
<dbReference type="InterPro" id="IPR050923">
    <property type="entry name" value="Cell_Proc_Reg/RNA_Proc"/>
</dbReference>
<evidence type="ECO:0000313" key="4">
    <source>
        <dbReference type="Proteomes" id="UP000747399"/>
    </source>
</evidence>
<feature type="compositionally biased region" description="Basic and acidic residues" evidence="1">
    <location>
        <begin position="39"/>
        <end position="64"/>
    </location>
</feature>
<feature type="compositionally biased region" description="Basic and acidic residues" evidence="1">
    <location>
        <begin position="128"/>
        <end position="150"/>
    </location>
</feature>
<proteinExistence type="predicted"/>
<dbReference type="Proteomes" id="UP000747399">
    <property type="component" value="Unassembled WGS sequence"/>
</dbReference>
<dbReference type="EMBL" id="BNCO01000083">
    <property type="protein sequence ID" value="GIL66317.1"/>
    <property type="molecule type" value="Genomic_DNA"/>
</dbReference>